<dbReference type="InterPro" id="IPR003439">
    <property type="entry name" value="ABC_transporter-like_ATP-bd"/>
</dbReference>
<organism evidence="5 6">
    <name type="scientific">Knoellia subterranea KCTC 19937</name>
    <dbReference type="NCBI Taxonomy" id="1385521"/>
    <lineage>
        <taxon>Bacteria</taxon>
        <taxon>Bacillati</taxon>
        <taxon>Actinomycetota</taxon>
        <taxon>Actinomycetes</taxon>
        <taxon>Micrococcales</taxon>
        <taxon>Intrasporangiaceae</taxon>
        <taxon>Knoellia</taxon>
    </lineage>
</organism>
<dbReference type="Gene3D" id="3.40.50.300">
    <property type="entry name" value="P-loop containing nucleotide triphosphate hydrolases"/>
    <property type="match status" value="1"/>
</dbReference>
<dbReference type="PANTHER" id="PTHR24220">
    <property type="entry name" value="IMPORT ATP-BINDING PROTEIN"/>
    <property type="match status" value="1"/>
</dbReference>
<dbReference type="GO" id="GO:0098796">
    <property type="term" value="C:membrane protein complex"/>
    <property type="evidence" value="ECO:0007669"/>
    <property type="project" value="UniProtKB-ARBA"/>
</dbReference>
<evidence type="ECO:0000256" key="1">
    <source>
        <dbReference type="ARBA" id="ARBA00022448"/>
    </source>
</evidence>
<dbReference type="RefSeq" id="WP_211253516.1">
    <property type="nucleotide sequence ID" value="NZ_AVPK01000007.1"/>
</dbReference>
<keyword evidence="6" id="KW-1185">Reference proteome</keyword>
<evidence type="ECO:0000313" key="6">
    <source>
        <dbReference type="Proteomes" id="UP000030011"/>
    </source>
</evidence>
<dbReference type="InterPro" id="IPR017911">
    <property type="entry name" value="MacB-like_ATP-bd"/>
</dbReference>
<name>A0A0A0JJX4_9MICO</name>
<dbReference type="AlphaFoldDB" id="A0A0A0JJX4"/>
<dbReference type="PROSITE" id="PS00211">
    <property type="entry name" value="ABC_TRANSPORTER_1"/>
    <property type="match status" value="1"/>
</dbReference>
<keyword evidence="1" id="KW-0813">Transport</keyword>
<dbReference type="CDD" id="cd03255">
    <property type="entry name" value="ABC_MJ0796_LolCDE_FtsE"/>
    <property type="match status" value="1"/>
</dbReference>
<sequence>MTDSPSDAGMPNRNPVADFLASFDGDVEAAIAALRAHHGGSRAPALPALPVRPPRPRSGDHIITVSDLHKTYRMGRQKVAALGGVSLEIDRGEFVALTGASGSGKSTLLQLIGGLDKPSGGSVQVDGVDIGRLSDAKLSRFRNQTIGFVFQFFYLQPFLRLTTNTEVPGMFARTPRQQRRAQATALIEEVGLADRSKHLPKEMSGGQMQRAAIARALLNRPPLLLADEPTGNLDSATGASIIELFERIRDEFGTTIVIVTHDESLARRADRTIRLSDGLIVPQGVVA</sequence>
<reference evidence="5 6" key="1">
    <citation type="submission" date="2013-08" db="EMBL/GenBank/DDBJ databases">
        <title>The genome sequence of Knoellia subterranea.</title>
        <authorList>
            <person name="Zhu W."/>
            <person name="Wang G."/>
        </authorList>
    </citation>
    <scope>NUCLEOTIDE SEQUENCE [LARGE SCALE GENOMIC DNA]</scope>
    <source>
        <strain evidence="5 6">KCTC 19937</strain>
    </source>
</reference>
<protein>
    <recommendedName>
        <fullName evidence="4">ABC transporter domain-containing protein</fullName>
    </recommendedName>
</protein>
<dbReference type="InterPro" id="IPR027417">
    <property type="entry name" value="P-loop_NTPase"/>
</dbReference>
<dbReference type="STRING" id="1385521.N803_16540"/>
<dbReference type="EMBL" id="AVPK01000007">
    <property type="protein sequence ID" value="KGN37024.1"/>
    <property type="molecule type" value="Genomic_DNA"/>
</dbReference>
<dbReference type="InterPro" id="IPR015854">
    <property type="entry name" value="ABC_transpr_LolD-like"/>
</dbReference>
<dbReference type="Proteomes" id="UP000030011">
    <property type="component" value="Unassembled WGS sequence"/>
</dbReference>
<dbReference type="PROSITE" id="PS50893">
    <property type="entry name" value="ABC_TRANSPORTER_2"/>
    <property type="match status" value="1"/>
</dbReference>
<keyword evidence="2" id="KW-0547">Nucleotide-binding</keyword>
<comment type="caution">
    <text evidence="5">The sequence shown here is derived from an EMBL/GenBank/DDBJ whole genome shotgun (WGS) entry which is preliminary data.</text>
</comment>
<dbReference type="GO" id="GO:0022857">
    <property type="term" value="F:transmembrane transporter activity"/>
    <property type="evidence" value="ECO:0007669"/>
    <property type="project" value="UniProtKB-ARBA"/>
</dbReference>
<feature type="domain" description="ABC transporter" evidence="4">
    <location>
        <begin position="63"/>
        <end position="287"/>
    </location>
</feature>
<dbReference type="InterPro" id="IPR003593">
    <property type="entry name" value="AAA+_ATPase"/>
</dbReference>
<evidence type="ECO:0000313" key="5">
    <source>
        <dbReference type="EMBL" id="KGN37024.1"/>
    </source>
</evidence>
<dbReference type="GO" id="GO:0016887">
    <property type="term" value="F:ATP hydrolysis activity"/>
    <property type="evidence" value="ECO:0007669"/>
    <property type="project" value="InterPro"/>
</dbReference>
<evidence type="ECO:0000256" key="2">
    <source>
        <dbReference type="ARBA" id="ARBA00022741"/>
    </source>
</evidence>
<dbReference type="Pfam" id="PF00005">
    <property type="entry name" value="ABC_tran"/>
    <property type="match status" value="1"/>
</dbReference>
<proteinExistence type="predicted"/>
<dbReference type="FunFam" id="3.40.50.300:FF:000032">
    <property type="entry name" value="Export ABC transporter ATP-binding protein"/>
    <property type="match status" value="1"/>
</dbReference>
<dbReference type="InterPro" id="IPR017871">
    <property type="entry name" value="ABC_transporter-like_CS"/>
</dbReference>
<evidence type="ECO:0000256" key="3">
    <source>
        <dbReference type="ARBA" id="ARBA00022840"/>
    </source>
</evidence>
<evidence type="ECO:0000259" key="4">
    <source>
        <dbReference type="PROSITE" id="PS50893"/>
    </source>
</evidence>
<dbReference type="eggNOG" id="COG1136">
    <property type="taxonomic scope" value="Bacteria"/>
</dbReference>
<dbReference type="PANTHER" id="PTHR24220:SF86">
    <property type="entry name" value="ABC TRANSPORTER ABCH.1"/>
    <property type="match status" value="1"/>
</dbReference>
<gene>
    <name evidence="5" type="ORF">N803_16540</name>
</gene>
<dbReference type="GO" id="GO:0005524">
    <property type="term" value="F:ATP binding"/>
    <property type="evidence" value="ECO:0007669"/>
    <property type="project" value="UniProtKB-KW"/>
</dbReference>
<keyword evidence="3" id="KW-0067">ATP-binding</keyword>
<dbReference type="SMART" id="SM00382">
    <property type="entry name" value="AAA"/>
    <property type="match status" value="1"/>
</dbReference>
<dbReference type="SUPFAM" id="SSF52540">
    <property type="entry name" value="P-loop containing nucleoside triphosphate hydrolases"/>
    <property type="match status" value="1"/>
</dbReference>
<accession>A0A0A0JJX4</accession>
<dbReference type="GO" id="GO:0005886">
    <property type="term" value="C:plasma membrane"/>
    <property type="evidence" value="ECO:0007669"/>
    <property type="project" value="TreeGrafter"/>
</dbReference>